<comment type="caution">
    <text evidence="1">The sequence shown here is derived from an EMBL/GenBank/DDBJ whole genome shotgun (WGS) entry which is preliminary data.</text>
</comment>
<dbReference type="PANTHER" id="PTHR36762:SF2">
    <property type="entry name" value="LIGHT-REGULATED PROTEIN 1, CHLOROPLASTIC"/>
    <property type="match status" value="1"/>
</dbReference>
<organism evidence="1 2">
    <name type="scientific">Arachis hypogaea</name>
    <name type="common">Peanut</name>
    <dbReference type="NCBI Taxonomy" id="3818"/>
    <lineage>
        <taxon>Eukaryota</taxon>
        <taxon>Viridiplantae</taxon>
        <taxon>Streptophyta</taxon>
        <taxon>Embryophyta</taxon>
        <taxon>Tracheophyta</taxon>
        <taxon>Spermatophyta</taxon>
        <taxon>Magnoliopsida</taxon>
        <taxon>eudicotyledons</taxon>
        <taxon>Gunneridae</taxon>
        <taxon>Pentapetalae</taxon>
        <taxon>rosids</taxon>
        <taxon>fabids</taxon>
        <taxon>Fabales</taxon>
        <taxon>Fabaceae</taxon>
        <taxon>Papilionoideae</taxon>
        <taxon>50 kb inversion clade</taxon>
        <taxon>dalbergioids sensu lato</taxon>
        <taxon>Dalbergieae</taxon>
        <taxon>Pterocarpus clade</taxon>
        <taxon>Arachis</taxon>
    </lineage>
</organism>
<dbReference type="InterPro" id="IPR009856">
    <property type="entry name" value="Lir1"/>
</dbReference>
<dbReference type="AlphaFoldDB" id="A0A445CTC5"/>
<evidence type="ECO:0000313" key="2">
    <source>
        <dbReference type="Proteomes" id="UP000289738"/>
    </source>
</evidence>
<proteinExistence type="predicted"/>
<dbReference type="Proteomes" id="UP000289738">
    <property type="component" value="Chromosome A06"/>
</dbReference>
<reference evidence="1 2" key="1">
    <citation type="submission" date="2019-01" db="EMBL/GenBank/DDBJ databases">
        <title>Sequencing of cultivated peanut Arachis hypogaea provides insights into genome evolution and oil improvement.</title>
        <authorList>
            <person name="Chen X."/>
        </authorList>
    </citation>
    <scope>NUCLEOTIDE SEQUENCE [LARGE SCALE GENOMIC DNA]</scope>
    <source>
        <strain evidence="2">cv. Fuhuasheng</strain>
        <tissue evidence="1">Leaves</tissue>
    </source>
</reference>
<dbReference type="Pfam" id="PF07207">
    <property type="entry name" value="Lir1"/>
    <property type="match status" value="1"/>
</dbReference>
<name>A0A445CTC5_ARAHY</name>
<dbReference type="GO" id="GO:0009507">
    <property type="term" value="C:chloroplast"/>
    <property type="evidence" value="ECO:0007669"/>
    <property type="project" value="InterPro"/>
</dbReference>
<gene>
    <name evidence="1" type="ORF">Ahy_A06g029487</name>
</gene>
<protein>
    <recommendedName>
        <fullName evidence="3">Light-regulated protein</fullName>
    </recommendedName>
</protein>
<dbReference type="OrthoDB" id="2011897at2759"/>
<evidence type="ECO:0000313" key="1">
    <source>
        <dbReference type="EMBL" id="RYR54226.1"/>
    </source>
</evidence>
<accession>A0A445CTC5</accession>
<evidence type="ECO:0008006" key="3">
    <source>
        <dbReference type="Google" id="ProtNLM"/>
    </source>
</evidence>
<dbReference type="PANTHER" id="PTHR36762">
    <property type="entry name" value="LIGHT-REGULATED PROTEIN 1, CHLOROPLASTIC"/>
    <property type="match status" value="1"/>
</dbReference>
<dbReference type="EMBL" id="SDMP01000006">
    <property type="protein sequence ID" value="RYR54226.1"/>
    <property type="molecule type" value="Genomic_DNA"/>
</dbReference>
<dbReference type="Gramene" id="arahy.Tifrunner.gnm2.ann2.Ah06g313600.1">
    <property type="protein sequence ID" value="arahy.Tifrunner.gnm2.ann2.Ah06g313600.1-CDS"/>
    <property type="gene ID" value="arahy.Tifrunner.gnm2.ann2.Ah06g313600"/>
</dbReference>
<sequence>MQSALTFASPVVMPLAPSKSVSQVTTFPTKLASSLSSPHRVAAKVATVNYDTSTVDYSSMFSVFPAEACETVGGDACLAEMYPEARVQPEARNDKPQVASESVDREYLEYNDPKTVFLGEACDELGGMFCEHEYQKGVY</sequence>
<keyword evidence="2" id="KW-1185">Reference proteome</keyword>